<sequence length="110" mass="12658">MPQSREAKFSIGDVVRHRLFPFRGVVYDVDPVFNNTEEWWQSIPPDLRPSKDQPFYHLLAENAQTTYVAYVSEQNLLPDAAAGPVNHPDIKKYFAGFSGGHYVWRSSTRM</sequence>
<evidence type="ECO:0000313" key="3">
    <source>
        <dbReference type="EMBL" id="MFC3675108.1"/>
    </source>
</evidence>
<comment type="caution">
    <text evidence="3">The sequence shown here is derived from an EMBL/GenBank/DDBJ whole genome shotgun (WGS) entry which is preliminary data.</text>
</comment>
<dbReference type="EMBL" id="JBHRYJ010000001">
    <property type="protein sequence ID" value="MFC3675108.1"/>
    <property type="molecule type" value="Genomic_DNA"/>
</dbReference>
<dbReference type="InterPro" id="IPR036623">
    <property type="entry name" value="Hemimethylated_DNA-bd_sf"/>
</dbReference>
<accession>A0ABV7VCA2</accession>
<evidence type="ECO:0000259" key="2">
    <source>
        <dbReference type="SMART" id="SM00992"/>
    </source>
</evidence>
<dbReference type="RefSeq" id="WP_379723048.1">
    <property type="nucleotide sequence ID" value="NZ_JBHRYJ010000001.1"/>
</dbReference>
<protein>
    <recommendedName>
        <fullName evidence="1">Heat shock protein HspQ</fullName>
    </recommendedName>
</protein>
<dbReference type="SMART" id="SM00992">
    <property type="entry name" value="YccV-like"/>
    <property type="match status" value="1"/>
</dbReference>
<dbReference type="Gene3D" id="2.30.30.390">
    <property type="entry name" value="Hemimethylated DNA-binding domain"/>
    <property type="match status" value="1"/>
</dbReference>
<dbReference type="NCBIfam" id="TIGR02097">
    <property type="entry name" value="yccV"/>
    <property type="match status" value="1"/>
</dbReference>
<dbReference type="InterPro" id="IPR053189">
    <property type="entry name" value="Clp_protease_adapter_ClpF"/>
</dbReference>
<dbReference type="Proteomes" id="UP001595711">
    <property type="component" value="Unassembled WGS sequence"/>
</dbReference>
<keyword evidence="3" id="KW-0346">Stress response</keyword>
<keyword evidence="4" id="KW-1185">Reference proteome</keyword>
<gene>
    <name evidence="3" type="primary">hspQ</name>
    <name evidence="3" type="ORF">ACFOOQ_06120</name>
</gene>
<proteinExistence type="predicted"/>
<feature type="domain" description="Hemimethylated DNA-binding" evidence="2">
    <location>
        <begin position="6"/>
        <end position="105"/>
    </location>
</feature>
<dbReference type="InterPro" id="IPR011722">
    <property type="entry name" value="Hemimethylated_DNA-bd_dom"/>
</dbReference>
<organism evidence="3 4">
    <name type="scientific">Ferrovibrio xuzhouensis</name>
    <dbReference type="NCBI Taxonomy" id="1576914"/>
    <lineage>
        <taxon>Bacteria</taxon>
        <taxon>Pseudomonadati</taxon>
        <taxon>Pseudomonadota</taxon>
        <taxon>Alphaproteobacteria</taxon>
        <taxon>Rhodospirillales</taxon>
        <taxon>Rhodospirillaceae</taxon>
        <taxon>Ferrovibrio</taxon>
    </lineage>
</organism>
<dbReference type="SUPFAM" id="SSF141255">
    <property type="entry name" value="YccV-like"/>
    <property type="match status" value="1"/>
</dbReference>
<reference evidence="4" key="1">
    <citation type="journal article" date="2019" name="Int. J. Syst. Evol. Microbiol.">
        <title>The Global Catalogue of Microorganisms (GCM) 10K type strain sequencing project: providing services to taxonomists for standard genome sequencing and annotation.</title>
        <authorList>
            <consortium name="The Broad Institute Genomics Platform"/>
            <consortium name="The Broad Institute Genome Sequencing Center for Infectious Disease"/>
            <person name="Wu L."/>
            <person name="Ma J."/>
        </authorList>
    </citation>
    <scope>NUCLEOTIDE SEQUENCE [LARGE SCALE GENOMIC DNA]</scope>
    <source>
        <strain evidence="4">KCTC 42182</strain>
    </source>
</reference>
<evidence type="ECO:0000256" key="1">
    <source>
        <dbReference type="NCBIfam" id="TIGR02097"/>
    </source>
</evidence>
<dbReference type="PANTHER" id="PTHR48439:SF1">
    <property type="entry name" value="HEMIMETHYLATED DNA-BINDING DOMAIN-CONTAINING PROTEIN"/>
    <property type="match status" value="1"/>
</dbReference>
<dbReference type="PANTHER" id="PTHR48439">
    <property type="entry name" value="HEMIMETHYLATED DNA-BINDING DOMAIN-CONTAINING PROTEIN"/>
    <property type="match status" value="1"/>
</dbReference>
<evidence type="ECO:0000313" key="4">
    <source>
        <dbReference type="Proteomes" id="UP001595711"/>
    </source>
</evidence>
<name>A0ABV7VCA2_9PROT</name>
<dbReference type="Pfam" id="PF08755">
    <property type="entry name" value="YccV-like"/>
    <property type="match status" value="1"/>
</dbReference>